<evidence type="ECO:0000313" key="3">
    <source>
        <dbReference type="Proteomes" id="UP000001887"/>
    </source>
</evidence>
<keyword evidence="3" id="KW-1185">Reference proteome</keyword>
<evidence type="ECO:0000313" key="2">
    <source>
        <dbReference type="EMBL" id="ADB16781.1"/>
    </source>
</evidence>
<keyword evidence="1" id="KW-0812">Transmembrane</keyword>
<keyword evidence="1" id="KW-0472">Membrane</keyword>
<proteinExistence type="predicted"/>
<accession>D2R1R2</accession>
<organism evidence="2 3">
    <name type="scientific">Pirellula staleyi (strain ATCC 27377 / DSM 6068 / ICPB 4128)</name>
    <name type="common">Pirella staleyi</name>
    <dbReference type="NCBI Taxonomy" id="530564"/>
    <lineage>
        <taxon>Bacteria</taxon>
        <taxon>Pseudomonadati</taxon>
        <taxon>Planctomycetota</taxon>
        <taxon>Planctomycetia</taxon>
        <taxon>Pirellulales</taxon>
        <taxon>Pirellulaceae</taxon>
        <taxon>Pirellula</taxon>
    </lineage>
</organism>
<dbReference type="Proteomes" id="UP000001887">
    <property type="component" value="Chromosome"/>
</dbReference>
<evidence type="ECO:0000256" key="1">
    <source>
        <dbReference type="SAM" id="Phobius"/>
    </source>
</evidence>
<dbReference type="eggNOG" id="ENOG502ZJ9A">
    <property type="taxonomic scope" value="Bacteria"/>
</dbReference>
<dbReference type="EMBL" id="CP001848">
    <property type="protein sequence ID" value="ADB16781.1"/>
    <property type="molecule type" value="Genomic_DNA"/>
</dbReference>
<gene>
    <name evidence="2" type="ordered locus">Psta_2107</name>
</gene>
<name>D2R1R2_PIRSD</name>
<dbReference type="AlphaFoldDB" id="D2R1R2"/>
<reference evidence="2 3" key="1">
    <citation type="journal article" date="2009" name="Stand. Genomic Sci.">
        <title>Complete genome sequence of Pirellula staleyi type strain (ATCC 27377).</title>
        <authorList>
            <person name="Clum A."/>
            <person name="Tindall B.J."/>
            <person name="Sikorski J."/>
            <person name="Ivanova N."/>
            <person name="Mavrommatis K."/>
            <person name="Lucas S."/>
            <person name="Glavina del Rio T."/>
            <person name="Nolan M."/>
            <person name="Chen F."/>
            <person name="Tice H."/>
            <person name="Pitluck S."/>
            <person name="Cheng J.F."/>
            <person name="Chertkov O."/>
            <person name="Brettin T."/>
            <person name="Han C."/>
            <person name="Detter J.C."/>
            <person name="Kuske C."/>
            <person name="Bruce D."/>
            <person name="Goodwin L."/>
            <person name="Ovchinikova G."/>
            <person name="Pati A."/>
            <person name="Mikhailova N."/>
            <person name="Chen A."/>
            <person name="Palaniappan K."/>
            <person name="Land M."/>
            <person name="Hauser L."/>
            <person name="Chang Y.J."/>
            <person name="Jeffries C.D."/>
            <person name="Chain P."/>
            <person name="Rohde M."/>
            <person name="Goker M."/>
            <person name="Bristow J."/>
            <person name="Eisen J.A."/>
            <person name="Markowitz V."/>
            <person name="Hugenholtz P."/>
            <person name="Kyrpides N.C."/>
            <person name="Klenk H.P."/>
            <person name="Lapidus A."/>
        </authorList>
    </citation>
    <scope>NUCLEOTIDE SEQUENCE [LARGE SCALE GENOMIC DNA]</scope>
    <source>
        <strain evidence="3">ATCC 27377 / DSM 6068 / ICPB 4128</strain>
    </source>
</reference>
<dbReference type="HOGENOM" id="CLU_1011408_0_0_0"/>
<feature type="transmembrane region" description="Helical" evidence="1">
    <location>
        <begin position="38"/>
        <end position="61"/>
    </location>
</feature>
<dbReference type="KEGG" id="psl:Psta_2107"/>
<keyword evidence="1" id="KW-1133">Transmembrane helix</keyword>
<sequence length="275" mass="30488">MYTKLPVSNSQAASSVGTFDVSTTPKTTRKAPSSSWRLIQRILIGLGIVVFLGVVGIYVTLQFGTQSGIEFCPQTFEQRAYSQIKIPLIGIAVSQRHYSDVSSAFQAFVKTKTYLPFVPVNAKVWQVVHGQSGPFVTAHSDCEILLRYFTALDSNKQSVWEQWSEAHPELAKKFWPVVSKMAENDLYIQIPDIMDLAQDQATLGVKEFEAQLGSELARILLEEALLLQEYEDHAAAIQLLKEGLLYTPDNAAMKKALDVSQAAIGEQKTEATKKS</sequence>
<protein>
    <submittedName>
        <fullName evidence="2">Uncharacterized protein</fullName>
    </submittedName>
</protein>